<feature type="region of interest" description="Disordered" evidence="1">
    <location>
        <begin position="317"/>
        <end position="358"/>
    </location>
</feature>
<evidence type="ECO:0000256" key="1">
    <source>
        <dbReference type="SAM" id="MobiDB-lite"/>
    </source>
</evidence>
<feature type="compositionally biased region" description="Acidic residues" evidence="1">
    <location>
        <begin position="241"/>
        <end position="253"/>
    </location>
</feature>
<dbReference type="EMBL" id="NBII01000007">
    <property type="protein sequence ID" value="PAV16828.1"/>
    <property type="molecule type" value="Genomic_DNA"/>
</dbReference>
<feature type="region of interest" description="Disordered" evidence="1">
    <location>
        <begin position="46"/>
        <end position="91"/>
    </location>
</feature>
<dbReference type="Proteomes" id="UP000217199">
    <property type="component" value="Unassembled WGS sequence"/>
</dbReference>
<accession>A0A286UB82</accession>
<evidence type="ECO:0008006" key="4">
    <source>
        <dbReference type="Google" id="ProtNLM"/>
    </source>
</evidence>
<proteinExistence type="predicted"/>
<dbReference type="AlphaFoldDB" id="A0A286UB82"/>
<feature type="region of interest" description="Disordered" evidence="1">
    <location>
        <begin position="534"/>
        <end position="561"/>
    </location>
</feature>
<evidence type="ECO:0000313" key="3">
    <source>
        <dbReference type="Proteomes" id="UP000217199"/>
    </source>
</evidence>
<comment type="caution">
    <text evidence="2">The sequence shown here is derived from an EMBL/GenBank/DDBJ whole genome shotgun (WGS) entry which is preliminary data.</text>
</comment>
<gene>
    <name evidence="2" type="ORF">PNOK_0689200</name>
</gene>
<name>A0A286UB82_9AGAM</name>
<feature type="region of interest" description="Disordered" evidence="1">
    <location>
        <begin position="233"/>
        <end position="258"/>
    </location>
</feature>
<reference evidence="2 3" key="1">
    <citation type="journal article" date="2017" name="Mol. Ecol.">
        <title>Comparative and population genomic landscape of Phellinus noxius: A hypervariable fungus causing root rot in trees.</title>
        <authorList>
            <person name="Chung C.L."/>
            <person name="Lee T.J."/>
            <person name="Akiba M."/>
            <person name="Lee H.H."/>
            <person name="Kuo T.H."/>
            <person name="Liu D."/>
            <person name="Ke H.M."/>
            <person name="Yokoi T."/>
            <person name="Roa M.B."/>
            <person name="Lu M.J."/>
            <person name="Chang Y.Y."/>
            <person name="Ann P.J."/>
            <person name="Tsai J.N."/>
            <person name="Chen C.Y."/>
            <person name="Tzean S.S."/>
            <person name="Ota Y."/>
            <person name="Hattori T."/>
            <person name="Sahashi N."/>
            <person name="Liou R.F."/>
            <person name="Kikuchi T."/>
            <person name="Tsai I.J."/>
        </authorList>
    </citation>
    <scope>NUCLEOTIDE SEQUENCE [LARGE SCALE GENOMIC DNA]</scope>
    <source>
        <strain evidence="2 3">FFPRI411160</strain>
    </source>
</reference>
<dbReference type="InParanoid" id="A0A286UB82"/>
<feature type="compositionally biased region" description="Basic and acidic residues" evidence="1">
    <location>
        <begin position="46"/>
        <end position="74"/>
    </location>
</feature>
<feature type="compositionally biased region" description="Basic and acidic residues" evidence="1">
    <location>
        <begin position="547"/>
        <end position="559"/>
    </location>
</feature>
<organism evidence="2 3">
    <name type="scientific">Pyrrhoderma noxium</name>
    <dbReference type="NCBI Taxonomy" id="2282107"/>
    <lineage>
        <taxon>Eukaryota</taxon>
        <taxon>Fungi</taxon>
        <taxon>Dikarya</taxon>
        <taxon>Basidiomycota</taxon>
        <taxon>Agaricomycotina</taxon>
        <taxon>Agaricomycetes</taxon>
        <taxon>Hymenochaetales</taxon>
        <taxon>Hymenochaetaceae</taxon>
        <taxon>Pyrrhoderma</taxon>
    </lineage>
</organism>
<keyword evidence="3" id="KW-1185">Reference proteome</keyword>
<protein>
    <recommendedName>
        <fullName evidence="4">Fungal-type protein kinase domain-containing protein</fullName>
    </recommendedName>
</protein>
<sequence>MGEFVLKYSVKVSTATVTMKDTYPKGKYHPKWKYCKCAINKRAIKRREQERDKAKASEDRRPNENESSLEKGKDEEEISEEGTEDRALSGDEYDESLVPRRYGAFCALANHIIEMFVKRPFARPDEKQNICFIRNHPYNLTLLGQCPISPSIVVLGAEHRKTRRGKWRRYNKNGPPQSKEPWYWIDVKFGVEIFTKKENLVMTNPEDLRTYALSKANVDIFERLVKRVEGKGGYDSSEDYRLEDDDPEDDSSEKEEWQISEKCLRRKRTVSESYTKDTTLFEYVVYKPEKLSAIKDSISKVSNTRFQRMIMHASKLEKKNAGDKLASSSDRSDQRGQGLTKAAVKKRNEEAYHSSAYPNEPVTERDRIEFLDRTLGRNASRVAALKKNLKRRTAVIANHQLVSSFNRSHVIYLLVSDERLTLAFYSRQGITYSRSFDFVNNLEVFVRLLVAMNRQTEEDLGFLGKLTRVRAADKSPYLYTGVAAGGDVIKWTHDDGLELMLGQSLYTRLPKGLNDKATRVFMVDLPGCSGIPELPRDNQVPVAPRRTGADGKGSKEGEGKIQGSRDIIRNRHCMAIGLHEHSSSISQSLERYDLESLFRSILWTAEIIDKGKFANTKLYQDVNELEKELDDGALSNRKKETLSKPVAHSQVTDTFTPLIEDWINPLRERLDQGYTSLEAFRKHREYRDLLLECDPDFPGPKSPDPWPYFDVETLDGKVDYESFCEILRE</sequence>
<evidence type="ECO:0000313" key="2">
    <source>
        <dbReference type="EMBL" id="PAV16828.1"/>
    </source>
</evidence>